<feature type="region of interest" description="Disordered" evidence="3">
    <location>
        <begin position="182"/>
        <end position="247"/>
    </location>
</feature>
<dbReference type="SUPFAM" id="SSF48452">
    <property type="entry name" value="TPR-like"/>
    <property type="match status" value="1"/>
</dbReference>
<name>A0A1J7J4R1_9PEZI</name>
<evidence type="ECO:0000256" key="2">
    <source>
        <dbReference type="SAM" id="Coils"/>
    </source>
</evidence>
<evidence type="ECO:0000256" key="3">
    <source>
        <dbReference type="SAM" id="MobiDB-lite"/>
    </source>
</evidence>
<dbReference type="STRING" id="1408157.A0A1J7J4R1"/>
<dbReference type="InterPro" id="IPR044563">
    <property type="entry name" value="Sgt1-like"/>
</dbReference>
<evidence type="ECO:0000259" key="5">
    <source>
        <dbReference type="PROSITE" id="PS51203"/>
    </source>
</evidence>
<feature type="domain" description="SGS" evidence="4">
    <location>
        <begin position="402"/>
        <end position="488"/>
    </location>
</feature>
<dbReference type="OrthoDB" id="1898560at2759"/>
<evidence type="ECO:0000313" key="6">
    <source>
        <dbReference type="EMBL" id="OIW22482.1"/>
    </source>
</evidence>
<dbReference type="PROSITE" id="PS51203">
    <property type="entry name" value="CS"/>
    <property type="match status" value="1"/>
</dbReference>
<dbReference type="InParanoid" id="A0A1J7J4R1"/>
<reference evidence="6 7" key="1">
    <citation type="submission" date="2016-10" db="EMBL/GenBank/DDBJ databases">
        <title>Draft genome sequence of Coniochaeta ligniaria NRRL30616, a lignocellulolytic fungus for bioabatement of inhibitors in plant biomass hydrolysates.</title>
        <authorList>
            <consortium name="DOE Joint Genome Institute"/>
            <person name="Jimenez D.J."/>
            <person name="Hector R.E."/>
            <person name="Riley R."/>
            <person name="Sun H."/>
            <person name="Grigoriev I.V."/>
            <person name="Van Elsas J.D."/>
            <person name="Nichols N.N."/>
        </authorList>
    </citation>
    <scope>NUCLEOTIDE SEQUENCE [LARGE SCALE GENOMIC DNA]</scope>
    <source>
        <strain evidence="6 7">NRRL 30616</strain>
    </source>
</reference>
<dbReference type="Pfam" id="PF04969">
    <property type="entry name" value="CS"/>
    <property type="match status" value="1"/>
</dbReference>
<dbReference type="FunCoup" id="A0A1J7J4R1">
    <property type="interactions" value="972"/>
</dbReference>
<feature type="region of interest" description="Disordered" evidence="3">
    <location>
        <begin position="137"/>
        <end position="160"/>
    </location>
</feature>
<proteinExistence type="inferred from homology"/>
<dbReference type="InterPro" id="IPR007052">
    <property type="entry name" value="CS_dom"/>
</dbReference>
<dbReference type="InterPro" id="IPR007699">
    <property type="entry name" value="SGS_dom"/>
</dbReference>
<sequence>MSTHGQKGIDALKARNYAEALVHLDRALETSQSPTWLLARSQANQQLQRYSEALRDAELAYHTAAERGSGNSRKQMIDAQYRRAVVLLKLGRYADADCCAKWSQLLCEGRPAREDDGVEKQVDDQGYYTVTLEQAKADTAGQPKQGNPGDGAVAQALSSSTATSQDWNRAYIWRCQALGKMEDLPRDDPGRKVTVTKVPQRPTVEKKVDTITKSAGAAAQPPVASSDKERSEAPPKPTPEPGSVPDDKLKARADFYQTGQSVTISFFVKGVDKEALKPRFHDNYVVLYPLPREAAPYVKPGDRESYSTLHLGGQIVPASSRCTVSPRKIELVLQKAEPGVKWATWGTEVIGQPTEDAEGQASAAAVSPNTARADTSVKPDKISVASPSNAPKATADSQPAPAYPTSSKTGPKNWDKVADGEVADDEDNKDVNFFFKQLYKNATPEQQRAMMKSFTESNGTALSTDWNDVSKRTVDTVPPEGVEAKKWD</sequence>
<feature type="coiled-coil region" evidence="2">
    <location>
        <begin position="40"/>
        <end position="67"/>
    </location>
</feature>
<dbReference type="PANTHER" id="PTHR45862">
    <property type="entry name" value="PROTEIN SGT1 HOMOLOG"/>
    <property type="match status" value="1"/>
</dbReference>
<evidence type="ECO:0000256" key="1">
    <source>
        <dbReference type="ARBA" id="ARBA00008509"/>
    </source>
</evidence>
<dbReference type="SUPFAM" id="SSF49764">
    <property type="entry name" value="HSP20-like chaperones"/>
    <property type="match status" value="1"/>
</dbReference>
<comment type="similarity">
    <text evidence="1">Belongs to the SGT1 family.</text>
</comment>
<evidence type="ECO:0000259" key="4">
    <source>
        <dbReference type="PROSITE" id="PS51048"/>
    </source>
</evidence>
<dbReference type="AlphaFoldDB" id="A0A1J7J4R1"/>
<dbReference type="EMBL" id="KV875113">
    <property type="protein sequence ID" value="OIW22482.1"/>
    <property type="molecule type" value="Genomic_DNA"/>
</dbReference>
<accession>A0A1J7J4R1</accession>
<gene>
    <name evidence="6" type="ORF">CONLIGDRAFT_218583</name>
</gene>
<keyword evidence="2" id="KW-0175">Coiled coil</keyword>
<dbReference type="InterPro" id="IPR008978">
    <property type="entry name" value="HSP20-like_chaperone"/>
</dbReference>
<keyword evidence="7" id="KW-1185">Reference proteome</keyword>
<dbReference type="PROSITE" id="PS51048">
    <property type="entry name" value="SGS"/>
    <property type="match status" value="1"/>
</dbReference>
<feature type="region of interest" description="Disordered" evidence="3">
    <location>
        <begin position="459"/>
        <end position="488"/>
    </location>
</feature>
<dbReference type="Pfam" id="PF05002">
    <property type="entry name" value="SGS"/>
    <property type="match status" value="1"/>
</dbReference>
<evidence type="ECO:0000313" key="7">
    <source>
        <dbReference type="Proteomes" id="UP000182658"/>
    </source>
</evidence>
<protein>
    <submittedName>
        <fullName evidence="6">SGS-domain-containing protein</fullName>
    </submittedName>
</protein>
<feature type="domain" description="CS" evidence="5">
    <location>
        <begin position="248"/>
        <end position="346"/>
    </location>
</feature>
<dbReference type="Gene3D" id="2.60.40.790">
    <property type="match status" value="1"/>
</dbReference>
<feature type="compositionally biased region" description="Polar residues" evidence="3">
    <location>
        <begin position="385"/>
        <end position="397"/>
    </location>
</feature>
<dbReference type="Gene3D" id="1.25.40.10">
    <property type="entry name" value="Tetratricopeptide repeat domain"/>
    <property type="match status" value="1"/>
</dbReference>
<dbReference type="InterPro" id="IPR011990">
    <property type="entry name" value="TPR-like_helical_dom_sf"/>
</dbReference>
<feature type="region of interest" description="Disordered" evidence="3">
    <location>
        <begin position="355"/>
        <end position="423"/>
    </location>
</feature>
<feature type="compositionally biased region" description="Basic and acidic residues" evidence="3">
    <location>
        <begin position="182"/>
        <end position="191"/>
    </location>
</feature>
<dbReference type="Proteomes" id="UP000182658">
    <property type="component" value="Unassembled WGS sequence"/>
</dbReference>
<organism evidence="6 7">
    <name type="scientific">Coniochaeta ligniaria NRRL 30616</name>
    <dbReference type="NCBI Taxonomy" id="1408157"/>
    <lineage>
        <taxon>Eukaryota</taxon>
        <taxon>Fungi</taxon>
        <taxon>Dikarya</taxon>
        <taxon>Ascomycota</taxon>
        <taxon>Pezizomycotina</taxon>
        <taxon>Sordariomycetes</taxon>
        <taxon>Sordariomycetidae</taxon>
        <taxon>Coniochaetales</taxon>
        <taxon>Coniochaetaceae</taxon>
        <taxon>Coniochaeta</taxon>
    </lineage>
</organism>
<dbReference type="CDD" id="cd06466">
    <property type="entry name" value="p23_CS_SGT1_like"/>
    <property type="match status" value="1"/>
</dbReference>
<dbReference type="GO" id="GO:0051087">
    <property type="term" value="F:protein-folding chaperone binding"/>
    <property type="evidence" value="ECO:0007669"/>
    <property type="project" value="InterPro"/>
</dbReference>